<name>A0A498JIG2_MALDO</name>
<evidence type="ECO:0000313" key="1">
    <source>
        <dbReference type="EMBL" id="RXH95669.1"/>
    </source>
</evidence>
<dbReference type="Proteomes" id="UP000290289">
    <property type="component" value="Chromosome 6"/>
</dbReference>
<dbReference type="AlphaFoldDB" id="A0A498JIG2"/>
<proteinExistence type="predicted"/>
<organism evidence="1 2">
    <name type="scientific">Malus domestica</name>
    <name type="common">Apple</name>
    <name type="synonym">Pyrus malus</name>
    <dbReference type="NCBI Taxonomy" id="3750"/>
    <lineage>
        <taxon>Eukaryota</taxon>
        <taxon>Viridiplantae</taxon>
        <taxon>Streptophyta</taxon>
        <taxon>Embryophyta</taxon>
        <taxon>Tracheophyta</taxon>
        <taxon>Spermatophyta</taxon>
        <taxon>Magnoliopsida</taxon>
        <taxon>eudicotyledons</taxon>
        <taxon>Gunneridae</taxon>
        <taxon>Pentapetalae</taxon>
        <taxon>rosids</taxon>
        <taxon>fabids</taxon>
        <taxon>Rosales</taxon>
        <taxon>Rosaceae</taxon>
        <taxon>Amygdaloideae</taxon>
        <taxon>Maleae</taxon>
        <taxon>Malus</taxon>
    </lineage>
</organism>
<reference evidence="1 2" key="1">
    <citation type="submission" date="2018-10" db="EMBL/GenBank/DDBJ databases">
        <title>A high-quality apple genome assembly.</title>
        <authorList>
            <person name="Hu J."/>
        </authorList>
    </citation>
    <scope>NUCLEOTIDE SEQUENCE [LARGE SCALE GENOMIC DNA]</scope>
    <source>
        <strain evidence="2">cv. HFTH1</strain>
        <tissue evidence="1">Young leaf</tissue>
    </source>
</reference>
<keyword evidence="2" id="KW-1185">Reference proteome</keyword>
<comment type="caution">
    <text evidence="1">The sequence shown here is derived from an EMBL/GenBank/DDBJ whole genome shotgun (WGS) entry which is preliminary data.</text>
</comment>
<accession>A0A498JIG2</accession>
<gene>
    <name evidence="1" type="ORF">DVH24_008169</name>
</gene>
<evidence type="ECO:0000313" key="2">
    <source>
        <dbReference type="Proteomes" id="UP000290289"/>
    </source>
</evidence>
<protein>
    <submittedName>
        <fullName evidence="1">Uncharacterized protein</fullName>
    </submittedName>
</protein>
<dbReference type="EMBL" id="RDQH01000332">
    <property type="protein sequence ID" value="RXH95669.1"/>
    <property type="molecule type" value="Genomic_DNA"/>
</dbReference>
<sequence length="156" mass="17857">MRNDSKRNWNNPYSEFYTPSLQKYLEQYFERFNVPQELLVEDKLSKLLESTELCIEITKQGFFIQALNCGKSFDDQEEIGTGIEEQSASYLCPMEEKAHADPEIPTEPFATHACIPHELFPQCLLWPNQEAAKKPTKCACHVNAISDSFNLFDGVG</sequence>